<organism evidence="2 3">
    <name type="scientific">Elysia crispata</name>
    <name type="common">lettuce slug</name>
    <dbReference type="NCBI Taxonomy" id="231223"/>
    <lineage>
        <taxon>Eukaryota</taxon>
        <taxon>Metazoa</taxon>
        <taxon>Spiralia</taxon>
        <taxon>Lophotrochozoa</taxon>
        <taxon>Mollusca</taxon>
        <taxon>Gastropoda</taxon>
        <taxon>Heterobranchia</taxon>
        <taxon>Euthyneura</taxon>
        <taxon>Panpulmonata</taxon>
        <taxon>Sacoglossa</taxon>
        <taxon>Placobranchoidea</taxon>
        <taxon>Plakobranchidae</taxon>
        <taxon>Elysia</taxon>
    </lineage>
</organism>
<feature type="region of interest" description="Disordered" evidence="1">
    <location>
        <begin position="437"/>
        <end position="481"/>
    </location>
</feature>
<protein>
    <submittedName>
        <fullName evidence="2">Uncharacterized protein</fullName>
    </submittedName>
</protein>
<dbReference type="AlphaFoldDB" id="A0AAE1AA02"/>
<reference evidence="2" key="1">
    <citation type="journal article" date="2023" name="G3 (Bethesda)">
        <title>A reference genome for the long-term kleptoplast-retaining sea slug Elysia crispata morphotype clarki.</title>
        <authorList>
            <person name="Eastman K.E."/>
            <person name="Pendleton A.L."/>
            <person name="Shaikh M.A."/>
            <person name="Suttiyut T."/>
            <person name="Ogas R."/>
            <person name="Tomko P."/>
            <person name="Gavelis G."/>
            <person name="Widhalm J.R."/>
            <person name="Wisecaver J.H."/>
        </authorList>
    </citation>
    <scope>NUCLEOTIDE SEQUENCE</scope>
    <source>
        <strain evidence="2">ECLA1</strain>
    </source>
</reference>
<dbReference type="Proteomes" id="UP001283361">
    <property type="component" value="Unassembled WGS sequence"/>
</dbReference>
<evidence type="ECO:0000313" key="2">
    <source>
        <dbReference type="EMBL" id="KAK3784040.1"/>
    </source>
</evidence>
<dbReference type="EMBL" id="JAWDGP010002313">
    <property type="protein sequence ID" value="KAK3784040.1"/>
    <property type="molecule type" value="Genomic_DNA"/>
</dbReference>
<feature type="compositionally biased region" description="Polar residues" evidence="1">
    <location>
        <begin position="565"/>
        <end position="575"/>
    </location>
</feature>
<sequence>MLPQTEYSGYHTQLLGEAQQCIIISPALKQRPSQRTPEKAPSVFMATARKRDEELASFKSTDPEKRLEEMLACGPQPGIHHAWPIRDENGRTVQWRLPDGQGSSRRFGFHNDARVNSSDSGLFTAVENDEDLVPERILDHDELKQINRVKAKHPGEYNSRFSDILTQNFMQEHSHNFEDASKIKIPSSQNSNIHQGISQPQRYSHIHPYPHNQEVRHSKLRADLRETLHDSHHIDNPTGVWSKVTQLQRKPHVTHTDFDTKRLPCPVHDEDLTFTTQSSCKEINSAGHTIQHFHQAENSQNDSLGTFLRQHHQLGESSFVQNPHPVNRVLPRQTNVTHDHMHHHTIERYLMQQDKHRQEPGRCTDQYQKPPIFTDTQYQQQATNPQGHQFQHDKGETLNNVQNKIKTKNERPQSKPFQESLHQTRREISQDLFTDGVTQSNQTQNPSPEQNKNIQHKRLNNGISTELDKTRKSKPTTVVARQNSKFSIETDCATDWLWRKTEHNQNTRKSPLVSPFLQEDATAQAATSSTNIRVRRRTKRASSKARKTSDSSTQLPPEQYCFEDFQSSGSDTESLGQSQRSYLTWVRGGAGRYSDRALQGRLSPSRPSSLSRNPTNFTRSFLIGDHIFGDGQSLSARSFGYRASLPKSRSSPASHELAQRPVHQVFGSKPRKEFYEPLIESDSLQSGLSFSVVPGLVPDTSISVPRTKAVVNVTEGGFDAAANEELPAYSLESSSDPDSAKEEENAEGIYENCISPESSSSLNFTNSTLSVSGENDDYEDDSTIYESIHPQSITTDDFDTDYNFNDDVRDSVTSVGLPLAHHVTGDGYKEENGYLPDESLVYRSVKWNLE</sequence>
<gene>
    <name evidence="2" type="ORF">RRG08_025234</name>
</gene>
<feature type="compositionally biased region" description="Basic residues" evidence="1">
    <location>
        <begin position="533"/>
        <end position="546"/>
    </location>
</feature>
<evidence type="ECO:0000313" key="3">
    <source>
        <dbReference type="Proteomes" id="UP001283361"/>
    </source>
</evidence>
<evidence type="ECO:0000256" key="1">
    <source>
        <dbReference type="SAM" id="MobiDB-lite"/>
    </source>
</evidence>
<comment type="caution">
    <text evidence="2">The sequence shown here is derived from an EMBL/GenBank/DDBJ whole genome shotgun (WGS) entry which is preliminary data.</text>
</comment>
<keyword evidence="3" id="KW-1185">Reference proteome</keyword>
<accession>A0AAE1AA02</accession>
<feature type="region of interest" description="Disordered" evidence="1">
    <location>
        <begin position="724"/>
        <end position="746"/>
    </location>
</feature>
<proteinExistence type="predicted"/>
<feature type="compositionally biased region" description="Polar residues" evidence="1">
    <location>
        <begin position="437"/>
        <end position="453"/>
    </location>
</feature>
<feature type="region of interest" description="Disordered" evidence="1">
    <location>
        <begin position="504"/>
        <end position="575"/>
    </location>
</feature>
<name>A0AAE1AA02_9GAST</name>